<dbReference type="Gene3D" id="2.30.30.770">
    <property type="match status" value="1"/>
</dbReference>
<dbReference type="PANTHER" id="PTHR10497">
    <property type="entry name" value="60S RIBOSOMAL PROTEIN L27"/>
    <property type="match status" value="1"/>
</dbReference>
<dbReference type="AlphaFoldDB" id="A0A5J5MN40"/>
<dbReference type="GO" id="GO:0006412">
    <property type="term" value="P:translation"/>
    <property type="evidence" value="ECO:0007669"/>
    <property type="project" value="InterPro"/>
</dbReference>
<comment type="similarity">
    <text evidence="1">Belongs to the eukaryotic ribosomal protein eL27 family.</text>
</comment>
<accession>A0A5J5MN40</accession>
<evidence type="ECO:0000256" key="1">
    <source>
        <dbReference type="ARBA" id="ARBA00009124"/>
    </source>
</evidence>
<dbReference type="GO" id="GO:0003735">
    <property type="term" value="F:structural constituent of ribosome"/>
    <property type="evidence" value="ECO:0007669"/>
    <property type="project" value="InterPro"/>
</dbReference>
<dbReference type="InterPro" id="IPR001141">
    <property type="entry name" value="Ribosomal_eL27"/>
</dbReference>
<name>A0A5J5MN40_MUNRE</name>
<organism evidence="2 3">
    <name type="scientific">Muntiacus reevesi</name>
    <name type="common">Reeves' muntjac</name>
    <name type="synonym">Cervus reevesi</name>
    <dbReference type="NCBI Taxonomy" id="9886"/>
    <lineage>
        <taxon>Eukaryota</taxon>
        <taxon>Metazoa</taxon>
        <taxon>Chordata</taxon>
        <taxon>Craniata</taxon>
        <taxon>Vertebrata</taxon>
        <taxon>Euteleostomi</taxon>
        <taxon>Mammalia</taxon>
        <taxon>Eutheria</taxon>
        <taxon>Laurasiatheria</taxon>
        <taxon>Artiodactyla</taxon>
        <taxon>Ruminantia</taxon>
        <taxon>Pecora</taxon>
        <taxon>Cervidae</taxon>
        <taxon>Muntiacinae</taxon>
        <taxon>Muntiacus</taxon>
    </lineage>
</organism>
<dbReference type="GO" id="GO:0005840">
    <property type="term" value="C:ribosome"/>
    <property type="evidence" value="ECO:0007669"/>
    <property type="project" value="InterPro"/>
</dbReference>
<proteinExistence type="inferred from homology"/>
<evidence type="ECO:0000313" key="2">
    <source>
        <dbReference type="EMBL" id="KAB0381077.1"/>
    </source>
</evidence>
<protein>
    <recommendedName>
        <fullName evidence="4">60S ribosomal protein L27</fullName>
    </recommendedName>
</protein>
<dbReference type="GO" id="GO:0031090">
    <property type="term" value="C:organelle membrane"/>
    <property type="evidence" value="ECO:0007669"/>
    <property type="project" value="UniProtKB-ARBA"/>
</dbReference>
<dbReference type="Pfam" id="PF01777">
    <property type="entry name" value="Ribosomal_L27e"/>
    <property type="match status" value="1"/>
</dbReference>
<keyword evidence="3" id="KW-1185">Reference proteome</keyword>
<sequence length="118" mass="13079">MSKFMKPGNTMLALASHYKGHKVVVVKNIDDSSSDTPHSRALVAGTNCSPCKGTAAMAKKKIAKRSKIKSSVKVYHYNHLRPTMYSVGIPLDKTVSNKDILRDRAIKCKARYKTSKNK</sequence>
<dbReference type="InterPro" id="IPR008991">
    <property type="entry name" value="Translation_prot_SH3-like_sf"/>
</dbReference>
<reference evidence="2 3" key="1">
    <citation type="submission" date="2019-06" db="EMBL/GenBank/DDBJ databases">
        <title>Discovery of a novel chromosome fission-fusion reversal in muntjac.</title>
        <authorList>
            <person name="Mudd A.B."/>
            <person name="Bredeson J.V."/>
            <person name="Baum R."/>
            <person name="Hockemeyer D."/>
            <person name="Rokhsar D.S."/>
        </authorList>
    </citation>
    <scope>NUCLEOTIDE SEQUENCE [LARGE SCALE GENOMIC DNA]</scope>
    <source>
        <strain evidence="2">UCam_UCB_Mr</strain>
        <tissue evidence="2">Fibroblast cell line</tissue>
    </source>
</reference>
<dbReference type="Proteomes" id="UP000326062">
    <property type="component" value="Chromosome 3"/>
</dbReference>
<dbReference type="EMBL" id="VCEB01000003">
    <property type="protein sequence ID" value="KAB0381077.1"/>
    <property type="molecule type" value="Genomic_DNA"/>
</dbReference>
<evidence type="ECO:0008006" key="4">
    <source>
        <dbReference type="Google" id="ProtNLM"/>
    </source>
</evidence>
<dbReference type="SUPFAM" id="SSF50104">
    <property type="entry name" value="Translation proteins SH3-like domain"/>
    <property type="match status" value="1"/>
</dbReference>
<evidence type="ECO:0000313" key="3">
    <source>
        <dbReference type="Proteomes" id="UP000326062"/>
    </source>
</evidence>
<comment type="caution">
    <text evidence="2">The sequence shown here is derived from an EMBL/GenBank/DDBJ whole genome shotgun (WGS) entry which is preliminary data.</text>
</comment>
<gene>
    <name evidence="2" type="ORF">FD755_008861</name>
</gene>
<dbReference type="InterPro" id="IPR038655">
    <property type="entry name" value="Ribosomal_eL27_sf"/>
</dbReference>